<feature type="site" description="Increases basicity of active site His" evidence="2">
    <location>
        <position position="141"/>
    </location>
</feature>
<dbReference type="InterPro" id="IPR041561">
    <property type="entry name" value="PglD_N"/>
</dbReference>
<dbReference type="AlphaFoldDB" id="A0A6L9EJJ9"/>
<keyword evidence="6" id="KW-1185">Reference proteome</keyword>
<reference evidence="5 6" key="1">
    <citation type="submission" date="2020-01" db="EMBL/GenBank/DDBJ databases">
        <title>Bacteria diversity of Porities sp.</title>
        <authorList>
            <person name="Wang G."/>
        </authorList>
    </citation>
    <scope>NUCLEOTIDE SEQUENCE [LARGE SCALE GENOMIC DNA]</scope>
    <source>
        <strain evidence="5 6">R33</strain>
    </source>
</reference>
<evidence type="ECO:0000313" key="6">
    <source>
        <dbReference type="Proteomes" id="UP000475249"/>
    </source>
</evidence>
<dbReference type="InterPro" id="IPR020019">
    <property type="entry name" value="AcTrfase_PglD-like"/>
</dbReference>
<dbReference type="InterPro" id="IPR011004">
    <property type="entry name" value="Trimer_LpxA-like_sf"/>
</dbReference>
<dbReference type="Proteomes" id="UP000475249">
    <property type="component" value="Unassembled WGS sequence"/>
</dbReference>
<dbReference type="Pfam" id="PF17836">
    <property type="entry name" value="PglD_N"/>
    <property type="match status" value="1"/>
</dbReference>
<dbReference type="Pfam" id="PF00132">
    <property type="entry name" value="Hexapep"/>
    <property type="match status" value="1"/>
</dbReference>
<evidence type="ECO:0000256" key="2">
    <source>
        <dbReference type="PIRSR" id="PIRSR620019-1"/>
    </source>
</evidence>
<organism evidence="5 6">
    <name type="scientific">Poritiphilus flavus</name>
    <dbReference type="NCBI Taxonomy" id="2697053"/>
    <lineage>
        <taxon>Bacteria</taxon>
        <taxon>Pseudomonadati</taxon>
        <taxon>Bacteroidota</taxon>
        <taxon>Flavobacteriia</taxon>
        <taxon>Flavobacteriales</taxon>
        <taxon>Flavobacteriaceae</taxon>
        <taxon>Poritiphilus</taxon>
    </lineage>
</organism>
<comment type="caution">
    <text evidence="5">The sequence shown here is derived from an EMBL/GenBank/DDBJ whole genome shotgun (WGS) entry which is preliminary data.</text>
</comment>
<dbReference type="Gene3D" id="2.160.10.10">
    <property type="entry name" value="Hexapeptide repeat proteins"/>
    <property type="match status" value="1"/>
</dbReference>
<dbReference type="Gene3D" id="3.40.50.20">
    <property type="match status" value="1"/>
</dbReference>
<comment type="similarity">
    <text evidence="1">Belongs to the transferase hexapeptide repeat family.</text>
</comment>
<dbReference type="EMBL" id="WXYO01000010">
    <property type="protein sequence ID" value="NAS14359.1"/>
    <property type="molecule type" value="Genomic_DNA"/>
</dbReference>
<name>A0A6L9EJJ9_9FLAO</name>
<proteinExistence type="inferred from homology"/>
<dbReference type="NCBIfam" id="TIGR03570">
    <property type="entry name" value="NeuD_NnaD"/>
    <property type="match status" value="1"/>
</dbReference>
<dbReference type="InterPro" id="IPR050179">
    <property type="entry name" value="Trans_hexapeptide_repeat"/>
</dbReference>
<feature type="active site" description="Proton acceptor" evidence="2">
    <location>
        <position position="140"/>
    </location>
</feature>
<feature type="binding site" evidence="3">
    <location>
        <begin position="10"/>
        <end position="12"/>
    </location>
    <ligand>
        <name>substrate</name>
    </ligand>
</feature>
<dbReference type="PANTHER" id="PTHR43300">
    <property type="entry name" value="ACETYLTRANSFERASE"/>
    <property type="match status" value="1"/>
</dbReference>
<feature type="domain" description="PglD N-terminal" evidence="4">
    <location>
        <begin position="3"/>
        <end position="83"/>
    </location>
</feature>
<protein>
    <submittedName>
        <fullName evidence="5">Transferase</fullName>
    </submittedName>
</protein>
<dbReference type="InterPro" id="IPR001451">
    <property type="entry name" value="Hexapep"/>
</dbReference>
<sequence>MNNIIIFGASGHGSVVLDCIEQEGKYQVIGFVDSFKKKGRLQNGYEILGNEHDLPVLMEKFNLHGGIIAIGDNWTRKIIADKISKIVPNFNFITAIHPTAIIGKDVTIGKGVVIMPGTIVNANCQIEDFCILNTNSSLDHDGKMEEYSSLAPRVCTGGNLQLGKFSAICLGANVIESITIKQHTVVGAGSLVIDDIDSHVLAYGSPAKAVRIRAVGEKYLTAGKVPYLLNVVDA</sequence>
<dbReference type="PANTHER" id="PTHR43300:SF7">
    <property type="entry name" value="UDP-N-ACETYLBACILLOSAMINE N-ACETYLTRANSFERASE"/>
    <property type="match status" value="1"/>
</dbReference>
<dbReference type="GO" id="GO:0016740">
    <property type="term" value="F:transferase activity"/>
    <property type="evidence" value="ECO:0007669"/>
    <property type="project" value="UniProtKB-KW"/>
</dbReference>
<dbReference type="SUPFAM" id="SSF51161">
    <property type="entry name" value="Trimeric LpxA-like enzymes"/>
    <property type="match status" value="1"/>
</dbReference>
<gene>
    <name evidence="5" type="ORF">GTQ38_20275</name>
</gene>
<evidence type="ECO:0000256" key="3">
    <source>
        <dbReference type="PIRSR" id="PIRSR620019-2"/>
    </source>
</evidence>
<dbReference type="RefSeq" id="WP_161437408.1">
    <property type="nucleotide sequence ID" value="NZ_WXYO01000010.1"/>
</dbReference>
<dbReference type="CDD" id="cd03360">
    <property type="entry name" value="LbH_AT_putative"/>
    <property type="match status" value="1"/>
</dbReference>
<evidence type="ECO:0000256" key="1">
    <source>
        <dbReference type="ARBA" id="ARBA00007274"/>
    </source>
</evidence>
<evidence type="ECO:0000313" key="5">
    <source>
        <dbReference type="EMBL" id="NAS14359.1"/>
    </source>
</evidence>
<evidence type="ECO:0000259" key="4">
    <source>
        <dbReference type="Pfam" id="PF17836"/>
    </source>
</evidence>
<keyword evidence="5" id="KW-0808">Transferase</keyword>
<accession>A0A6L9EJJ9</accession>
<feature type="binding site" evidence="3">
    <location>
        <position position="71"/>
    </location>
    <ligand>
        <name>substrate</name>
    </ligand>
</feature>